<dbReference type="Proteomes" id="UP000242381">
    <property type="component" value="Unassembled WGS sequence"/>
</dbReference>
<sequence length="94" mass="10659">MVDNLQNRSLTTRIYVSFSSCASTPFSERDTTTSKSMIANLSNVSGDTQDMLHYLQSVDRDICLVSIDYAGLTSRSQELKRLIENNDKIKKNYN</sequence>
<evidence type="ECO:0000313" key="2">
    <source>
        <dbReference type="Proteomes" id="UP000242381"/>
    </source>
</evidence>
<reference evidence="1 2" key="1">
    <citation type="journal article" date="2016" name="Proc. Natl. Acad. Sci. U.S.A.">
        <title>Lipid metabolic changes in an early divergent fungus govern the establishment of a mutualistic symbiosis with endobacteria.</title>
        <authorList>
            <person name="Lastovetsky O.A."/>
            <person name="Gaspar M.L."/>
            <person name="Mondo S.J."/>
            <person name="LaButti K.M."/>
            <person name="Sandor L."/>
            <person name="Grigoriev I.V."/>
            <person name="Henry S.A."/>
            <person name="Pawlowska T.E."/>
        </authorList>
    </citation>
    <scope>NUCLEOTIDE SEQUENCE [LARGE SCALE GENOMIC DNA]</scope>
    <source>
        <strain evidence="1 2">ATCC 11559</strain>
    </source>
</reference>
<gene>
    <name evidence="1" type="ORF">BCV71DRAFT_210437</name>
</gene>
<dbReference type="EMBL" id="KV921275">
    <property type="protein sequence ID" value="ORE21728.1"/>
    <property type="molecule type" value="Genomic_DNA"/>
</dbReference>
<organism evidence="1 2">
    <name type="scientific">Rhizopus microsporus</name>
    <dbReference type="NCBI Taxonomy" id="58291"/>
    <lineage>
        <taxon>Eukaryota</taxon>
        <taxon>Fungi</taxon>
        <taxon>Fungi incertae sedis</taxon>
        <taxon>Mucoromycota</taxon>
        <taxon>Mucoromycotina</taxon>
        <taxon>Mucoromycetes</taxon>
        <taxon>Mucorales</taxon>
        <taxon>Mucorineae</taxon>
        <taxon>Rhizopodaceae</taxon>
        <taxon>Rhizopus</taxon>
    </lineage>
</organism>
<dbReference type="AlphaFoldDB" id="A0A1X0SC68"/>
<protein>
    <submittedName>
        <fullName evidence="1">Uncharacterized protein</fullName>
    </submittedName>
</protein>
<dbReference type="OMA" id="VDRDICL"/>
<dbReference type="VEuPathDB" id="FungiDB:BCV72DRAFT_107470"/>
<evidence type="ECO:0000313" key="1">
    <source>
        <dbReference type="EMBL" id="ORE21728.1"/>
    </source>
</evidence>
<accession>A0A1X0SC68</accession>
<name>A0A1X0SC68_RHIZD</name>
<proteinExistence type="predicted"/>